<proteinExistence type="predicted"/>
<dbReference type="RefSeq" id="XP_031939150.1">
    <property type="nucleotide sequence ID" value="XM_032087670.1"/>
</dbReference>
<evidence type="ECO:0000259" key="2">
    <source>
        <dbReference type="PROSITE" id="PS50181"/>
    </source>
</evidence>
<evidence type="ECO:0000313" key="3">
    <source>
        <dbReference type="EMBL" id="KAE8401831.1"/>
    </source>
</evidence>
<feature type="domain" description="F-box" evidence="2">
    <location>
        <begin position="184"/>
        <end position="230"/>
    </location>
</feature>
<evidence type="ECO:0000313" key="4">
    <source>
        <dbReference type="Proteomes" id="UP000325579"/>
    </source>
</evidence>
<evidence type="ECO:0000256" key="1">
    <source>
        <dbReference type="SAM" id="MobiDB-lite"/>
    </source>
</evidence>
<feature type="region of interest" description="Disordered" evidence="1">
    <location>
        <begin position="331"/>
        <end position="353"/>
    </location>
</feature>
<keyword evidence="4" id="KW-1185">Reference proteome</keyword>
<name>A0A5N7D5Z7_9EURO</name>
<reference evidence="3 4" key="1">
    <citation type="submission" date="2019-04" db="EMBL/GenBank/DDBJ databases">
        <authorList>
            <consortium name="DOE Joint Genome Institute"/>
            <person name="Mondo S."/>
            <person name="Kjaerbolling I."/>
            <person name="Vesth T."/>
            <person name="Frisvad J.C."/>
            <person name="Nybo J.L."/>
            <person name="Theobald S."/>
            <person name="Kildgaard S."/>
            <person name="Isbrandt T."/>
            <person name="Kuo A."/>
            <person name="Sato A."/>
            <person name="Lyhne E.K."/>
            <person name="Kogle M.E."/>
            <person name="Wiebenga A."/>
            <person name="Kun R.S."/>
            <person name="Lubbers R.J."/>
            <person name="Makela M.R."/>
            <person name="Barry K."/>
            <person name="Chovatia M."/>
            <person name="Clum A."/>
            <person name="Daum C."/>
            <person name="Haridas S."/>
            <person name="He G."/>
            <person name="LaButti K."/>
            <person name="Lipzen A."/>
            <person name="Riley R."/>
            <person name="Salamov A."/>
            <person name="Simmons B.A."/>
            <person name="Magnuson J.K."/>
            <person name="Henrissat B."/>
            <person name="Mortensen U.H."/>
            <person name="Larsen T.O."/>
            <person name="Devries R.P."/>
            <person name="Grigoriev I.V."/>
            <person name="Machida M."/>
            <person name="Baker S.E."/>
            <person name="Andersen M.R."/>
            <person name="Cantor M.N."/>
            <person name="Hua S.X."/>
        </authorList>
    </citation>
    <scope>NUCLEOTIDE SEQUENCE [LARGE SCALE GENOMIC DNA]</scope>
    <source>
        <strain evidence="3 4">CBS 119388</strain>
    </source>
</reference>
<dbReference type="InterPro" id="IPR036047">
    <property type="entry name" value="F-box-like_dom_sf"/>
</dbReference>
<protein>
    <recommendedName>
        <fullName evidence="2">F-box domain-containing protein</fullName>
    </recommendedName>
</protein>
<dbReference type="EMBL" id="ML736795">
    <property type="protein sequence ID" value="KAE8401831.1"/>
    <property type="molecule type" value="Genomic_DNA"/>
</dbReference>
<sequence length="363" mass="42861">MSIIVATFDPADCDPSRCVLCLRKIRRRESAPLWKCTFRIIWETTGEIELSGVGLRSVQDQFNRFRVPRDQRKRWDTVGDGYITLPLPWRCTDNLVFFHELCWERLEDHFNPGEIKLGTLRWILLRPLRRGRGSLRYVSRGVRDLPTEPLFYQPSLEQLLRRGVRIPDRTPEVATQFARGRNATDLFTVLPFEIKGIIAEQLNTRDILTLRTVSRAMEGVFFSSRFWRTRFEVNGERGFLYRAVRESSRGTGDSIDWQHLYHSTSMLPWNDQFDKMLRMWETFRWIRDACLSENRGQTPPLDFQGRALQHYHNTRWEGTKVETLSLDWSSTAKMGPASPSAIRPQVPKREQKRRWPREFNIDI</sequence>
<dbReference type="SMART" id="SM00256">
    <property type="entry name" value="FBOX"/>
    <property type="match status" value="1"/>
</dbReference>
<dbReference type="GeneID" id="43672361"/>
<organism evidence="3 4">
    <name type="scientific">Aspergillus pseudonomiae</name>
    <dbReference type="NCBI Taxonomy" id="1506151"/>
    <lineage>
        <taxon>Eukaryota</taxon>
        <taxon>Fungi</taxon>
        <taxon>Dikarya</taxon>
        <taxon>Ascomycota</taxon>
        <taxon>Pezizomycotina</taxon>
        <taxon>Eurotiomycetes</taxon>
        <taxon>Eurotiomycetidae</taxon>
        <taxon>Eurotiales</taxon>
        <taxon>Aspergillaceae</taxon>
        <taxon>Aspergillus</taxon>
        <taxon>Aspergillus subgen. Circumdati</taxon>
    </lineage>
</organism>
<dbReference type="Proteomes" id="UP000325579">
    <property type="component" value="Unassembled WGS sequence"/>
</dbReference>
<dbReference type="InterPro" id="IPR001810">
    <property type="entry name" value="F-box_dom"/>
</dbReference>
<dbReference type="SUPFAM" id="SSF81383">
    <property type="entry name" value="F-box domain"/>
    <property type="match status" value="1"/>
</dbReference>
<dbReference type="OrthoDB" id="5273847at2759"/>
<dbReference type="PROSITE" id="PS50181">
    <property type="entry name" value="FBOX"/>
    <property type="match status" value="1"/>
</dbReference>
<accession>A0A5N7D5Z7</accession>
<dbReference type="AlphaFoldDB" id="A0A5N7D5Z7"/>
<gene>
    <name evidence="3" type="ORF">BDV37DRAFT_285236</name>
</gene>